<dbReference type="PANTHER" id="PTHR44757:SF2">
    <property type="entry name" value="BIOFILM ARCHITECTURE MAINTENANCE PROTEIN MBAA"/>
    <property type="match status" value="1"/>
</dbReference>
<keyword evidence="4" id="KW-1185">Reference proteome</keyword>
<protein>
    <submittedName>
        <fullName evidence="3">Diguanylate cyclase</fullName>
        <ecNumber evidence="3">2.7.7.65</ecNumber>
    </submittedName>
</protein>
<dbReference type="InterPro" id="IPR000160">
    <property type="entry name" value="GGDEF_dom"/>
</dbReference>
<name>A0ABT6NC76_9FIRM</name>
<comment type="caution">
    <text evidence="3">The sequence shown here is derived from an EMBL/GenBank/DDBJ whole genome shotgun (WGS) entry which is preliminary data.</text>
</comment>
<dbReference type="Pfam" id="PF13426">
    <property type="entry name" value="PAS_9"/>
    <property type="match status" value="1"/>
</dbReference>
<keyword evidence="3" id="KW-0548">Nucleotidyltransferase</keyword>
<dbReference type="EC" id="2.7.7.65" evidence="3"/>
<feature type="domain" description="GGDEF" evidence="2">
    <location>
        <begin position="167"/>
        <end position="298"/>
    </location>
</feature>
<evidence type="ECO:0000259" key="1">
    <source>
        <dbReference type="PROSITE" id="PS50112"/>
    </source>
</evidence>
<dbReference type="Gene3D" id="3.30.450.20">
    <property type="entry name" value="PAS domain"/>
    <property type="match status" value="1"/>
</dbReference>
<dbReference type="InterPro" id="IPR029787">
    <property type="entry name" value="Nucleotide_cyclase"/>
</dbReference>
<keyword evidence="3" id="KW-0808">Transferase</keyword>
<dbReference type="InterPro" id="IPR035965">
    <property type="entry name" value="PAS-like_dom_sf"/>
</dbReference>
<dbReference type="SUPFAM" id="SSF55073">
    <property type="entry name" value="Nucleotide cyclase"/>
    <property type="match status" value="1"/>
</dbReference>
<dbReference type="CDD" id="cd01949">
    <property type="entry name" value="GGDEF"/>
    <property type="match status" value="1"/>
</dbReference>
<dbReference type="GO" id="GO:0052621">
    <property type="term" value="F:diguanylate cyclase activity"/>
    <property type="evidence" value="ECO:0007669"/>
    <property type="project" value="UniProtKB-EC"/>
</dbReference>
<dbReference type="InterPro" id="IPR052155">
    <property type="entry name" value="Biofilm_reg_signaling"/>
</dbReference>
<evidence type="ECO:0000313" key="3">
    <source>
        <dbReference type="EMBL" id="MDH8678006.1"/>
    </source>
</evidence>
<dbReference type="CDD" id="cd00130">
    <property type="entry name" value="PAS"/>
    <property type="match status" value="1"/>
</dbReference>
<feature type="domain" description="PAS" evidence="1">
    <location>
        <begin position="2"/>
        <end position="47"/>
    </location>
</feature>
<dbReference type="SMART" id="SM00267">
    <property type="entry name" value="GGDEF"/>
    <property type="match status" value="1"/>
</dbReference>
<dbReference type="EMBL" id="JARYZI010000004">
    <property type="protein sequence ID" value="MDH8678006.1"/>
    <property type="molecule type" value="Genomic_DNA"/>
</dbReference>
<dbReference type="InterPro" id="IPR043128">
    <property type="entry name" value="Rev_trsase/Diguanyl_cyclase"/>
</dbReference>
<dbReference type="Pfam" id="PF00990">
    <property type="entry name" value="GGDEF"/>
    <property type="match status" value="1"/>
</dbReference>
<dbReference type="PANTHER" id="PTHR44757">
    <property type="entry name" value="DIGUANYLATE CYCLASE DGCP"/>
    <property type="match status" value="1"/>
</dbReference>
<dbReference type="RefSeq" id="WP_281093836.1">
    <property type="nucleotide sequence ID" value="NZ_JARYZI010000004.1"/>
</dbReference>
<accession>A0ABT6NC76</accession>
<dbReference type="PROSITE" id="PS50112">
    <property type="entry name" value="PAS"/>
    <property type="match status" value="1"/>
</dbReference>
<proteinExistence type="predicted"/>
<dbReference type="NCBIfam" id="TIGR00254">
    <property type="entry name" value="GGDEF"/>
    <property type="match status" value="1"/>
</dbReference>
<dbReference type="Proteomes" id="UP001158045">
    <property type="component" value="Unassembled WGS sequence"/>
</dbReference>
<dbReference type="SUPFAM" id="SSF55785">
    <property type="entry name" value="PYP-like sensor domain (PAS domain)"/>
    <property type="match status" value="1"/>
</dbReference>
<dbReference type="Gene3D" id="3.30.70.270">
    <property type="match status" value="1"/>
</dbReference>
<reference evidence="3 4" key="1">
    <citation type="submission" date="2023-04" db="EMBL/GenBank/DDBJ databases">
        <title>Fusibacter bizertensis strain WBS, isolated from littoral bottom sediments of the Arctic seas - biochemical and genomic analysis.</title>
        <authorList>
            <person name="Brioukhanov A.L."/>
        </authorList>
    </citation>
    <scope>NUCLEOTIDE SEQUENCE [LARGE SCALE GENOMIC DNA]</scope>
    <source>
        <strain evidence="3 4">WBS</strain>
    </source>
</reference>
<dbReference type="PROSITE" id="PS50887">
    <property type="entry name" value="GGDEF"/>
    <property type="match status" value="1"/>
</dbReference>
<organism evidence="3 4">
    <name type="scientific">Fusibacter bizertensis</name>
    <dbReference type="NCBI Taxonomy" id="1488331"/>
    <lineage>
        <taxon>Bacteria</taxon>
        <taxon>Bacillati</taxon>
        <taxon>Bacillota</taxon>
        <taxon>Clostridia</taxon>
        <taxon>Eubacteriales</taxon>
        <taxon>Eubacteriales Family XII. Incertae Sedis</taxon>
        <taxon>Fusibacter</taxon>
    </lineage>
</organism>
<dbReference type="InterPro" id="IPR000014">
    <property type="entry name" value="PAS"/>
</dbReference>
<dbReference type="SMART" id="SM00091">
    <property type="entry name" value="PAS"/>
    <property type="match status" value="1"/>
</dbReference>
<evidence type="ECO:0000259" key="2">
    <source>
        <dbReference type="PROSITE" id="PS50887"/>
    </source>
</evidence>
<evidence type="ECO:0000313" key="4">
    <source>
        <dbReference type="Proteomes" id="UP001158045"/>
    </source>
</evidence>
<sequence length="298" mass="33876">MKNIDYRLILDALYEGVYIVDKDRKIIYWNQGAKRITGYSSEETIGKYCHDNILNHIDVYGRQLCLDGCPLRETLVDGIARDMDSYLQHKRGHRIPVRLKAMPLYEDGVITGTIEVFTENVESFSPHKRSDMTPSKSLKDALTGLPNKLYFEHFLNAKMNDYRILDIPFGVSIVDIDNFEGINNTFGKQLSDDLLVLLADSFRHSIRMADMIGRWQNDEFVFIFSGVTNDSLNMVCEKIRVLSEGSCLRTSGFSDIDITVSIGASVVRKDDTVEKILARVSERLKKAKRKGGNSCITK</sequence>
<gene>
    <name evidence="3" type="ORF">QE109_07590</name>
</gene>
<dbReference type="NCBIfam" id="TIGR00229">
    <property type="entry name" value="sensory_box"/>
    <property type="match status" value="1"/>
</dbReference>